<name>A0A8J3AGN0_9BIFI</name>
<protein>
    <submittedName>
        <fullName evidence="2">Uncharacterized protein</fullName>
    </submittedName>
</protein>
<accession>A0A8J3AGN0</accession>
<comment type="caution">
    <text evidence="2">The sequence shown here is derived from an EMBL/GenBank/DDBJ whole genome shotgun (WGS) entry which is preliminary data.</text>
</comment>
<evidence type="ECO:0000313" key="2">
    <source>
        <dbReference type="EMBL" id="GGI14097.1"/>
    </source>
</evidence>
<dbReference type="Proteomes" id="UP000619536">
    <property type="component" value="Unassembled WGS sequence"/>
</dbReference>
<organism evidence="2 3">
    <name type="scientific">Galliscardovia ingluviei</name>
    <dbReference type="NCBI Taxonomy" id="1769422"/>
    <lineage>
        <taxon>Bacteria</taxon>
        <taxon>Bacillati</taxon>
        <taxon>Actinomycetota</taxon>
        <taxon>Actinomycetes</taxon>
        <taxon>Bifidobacteriales</taxon>
        <taxon>Bifidobacteriaceae</taxon>
        <taxon>Galliscardovia</taxon>
    </lineage>
</organism>
<dbReference type="EMBL" id="BMDH01000002">
    <property type="protein sequence ID" value="GGI14097.1"/>
    <property type="molecule type" value="Genomic_DNA"/>
</dbReference>
<reference evidence="2" key="1">
    <citation type="journal article" date="2014" name="Int. J. Syst. Evol. Microbiol.">
        <title>Complete genome sequence of Corynebacterium casei LMG S-19264T (=DSM 44701T), isolated from a smear-ripened cheese.</title>
        <authorList>
            <consortium name="US DOE Joint Genome Institute (JGI-PGF)"/>
            <person name="Walter F."/>
            <person name="Albersmeier A."/>
            <person name="Kalinowski J."/>
            <person name="Ruckert C."/>
        </authorList>
    </citation>
    <scope>NUCLEOTIDE SEQUENCE</scope>
    <source>
        <strain evidence="2">CCM 8606</strain>
    </source>
</reference>
<keyword evidence="3" id="KW-1185">Reference proteome</keyword>
<reference evidence="2" key="2">
    <citation type="submission" date="2020-09" db="EMBL/GenBank/DDBJ databases">
        <authorList>
            <person name="Sun Q."/>
            <person name="Sedlacek I."/>
        </authorList>
    </citation>
    <scope>NUCLEOTIDE SEQUENCE</scope>
    <source>
        <strain evidence="2">CCM 8606</strain>
    </source>
</reference>
<feature type="region of interest" description="Disordered" evidence="1">
    <location>
        <begin position="65"/>
        <end position="128"/>
    </location>
</feature>
<sequence>MLVRAMFYTQHMVKQSLKNMSPQKRRMYMRRRLVALAALVVVLALVIAGIVGIVGIVHVVHSSGDSSGAVSSSSQTSSQSNKSKQSKQTSKSDKQSSSDKQASSKTDQKDDQKADDTKQQEQKNTVKNCNASNLQASLAAEPVTVGVGGTVKFKATVTYTGNSQCLIDLSNAKRVLTITSGDEVIWRSNVCPVDSRMLLMSKGASGSDESTDTSEIVWNTNRTSDTCVEDGELPHVDAGTYVAQLSFPDMKKLSSPQVPIIIQ</sequence>
<dbReference type="AlphaFoldDB" id="A0A8J3AGN0"/>
<proteinExistence type="predicted"/>
<feature type="compositionally biased region" description="Low complexity" evidence="1">
    <location>
        <begin position="65"/>
        <end position="89"/>
    </location>
</feature>
<evidence type="ECO:0000313" key="3">
    <source>
        <dbReference type="Proteomes" id="UP000619536"/>
    </source>
</evidence>
<gene>
    <name evidence="2" type="ORF">GCM10007377_09230</name>
</gene>
<evidence type="ECO:0000256" key="1">
    <source>
        <dbReference type="SAM" id="MobiDB-lite"/>
    </source>
</evidence>
<feature type="compositionally biased region" description="Basic and acidic residues" evidence="1">
    <location>
        <begin position="106"/>
        <end position="121"/>
    </location>
</feature>